<evidence type="ECO:0000256" key="1">
    <source>
        <dbReference type="ARBA" id="ARBA00002254"/>
    </source>
</evidence>
<keyword evidence="4" id="KW-1003">Cell membrane</keyword>
<proteinExistence type="inferred from homology"/>
<dbReference type="RefSeq" id="WP_041211801.1">
    <property type="nucleotide sequence ID" value="NZ_AP022013.1"/>
</dbReference>
<accession>A0A2X4NEJ8</accession>
<organism evidence="11 13">
    <name type="scientific">Aeromonas caviae</name>
    <name type="common">Aeromonas punctata</name>
    <dbReference type="NCBI Taxonomy" id="648"/>
    <lineage>
        <taxon>Bacteria</taxon>
        <taxon>Pseudomonadati</taxon>
        <taxon>Pseudomonadota</taxon>
        <taxon>Gammaproteobacteria</taxon>
        <taxon>Aeromonadales</taxon>
        <taxon>Aeromonadaceae</taxon>
        <taxon>Aeromonas</taxon>
    </lineage>
</organism>
<dbReference type="GO" id="GO:0009425">
    <property type="term" value="C:bacterial-type flagellum basal body"/>
    <property type="evidence" value="ECO:0007669"/>
    <property type="project" value="InterPro"/>
</dbReference>
<dbReference type="GO" id="GO:0005886">
    <property type="term" value="C:plasma membrane"/>
    <property type="evidence" value="ECO:0007669"/>
    <property type="project" value="UniProtKB-SubCell"/>
</dbReference>
<keyword evidence="9 10" id="KW-0472">Membrane</keyword>
<reference evidence="11" key="1">
    <citation type="submission" date="2022-09" db="EMBL/GenBank/DDBJ databases">
        <title>Intensive care unit water sources are persistently colonized with multi-drug resistant bacteria and are the site of extensive horizontal gene transfer of antibiotic resistance genes.</title>
        <authorList>
            <person name="Diorio-Toth L."/>
        </authorList>
    </citation>
    <scope>NUCLEOTIDE SEQUENCE</scope>
    <source>
        <strain evidence="11">GD03710</strain>
        <strain evidence="12">GD03796</strain>
    </source>
</reference>
<dbReference type="GeneID" id="48820784"/>
<keyword evidence="11" id="KW-0966">Cell projection</keyword>
<dbReference type="OrthoDB" id="5815057at2"/>
<evidence type="ECO:0000313" key="11">
    <source>
        <dbReference type="EMBL" id="MDH1504574.1"/>
    </source>
</evidence>
<evidence type="ECO:0000256" key="9">
    <source>
        <dbReference type="ARBA" id="ARBA00023136"/>
    </source>
</evidence>
<comment type="subcellular location">
    <subcellularLocation>
        <location evidence="10">Cell inner membrane</location>
    </subcellularLocation>
    <subcellularLocation>
        <location evidence="2">Cell membrane</location>
        <topology evidence="2">Single-pass membrane protein</topology>
    </subcellularLocation>
</comment>
<name>A0A2X4NEJ8_AERCA</name>
<evidence type="ECO:0000256" key="10">
    <source>
        <dbReference type="RuleBase" id="RU364125"/>
    </source>
</evidence>
<evidence type="ECO:0000313" key="13">
    <source>
        <dbReference type="Proteomes" id="UP001161704"/>
    </source>
</evidence>
<keyword evidence="11" id="KW-0282">Flagellum</keyword>
<dbReference type="Pfam" id="PF03748">
    <property type="entry name" value="FliL"/>
    <property type="match status" value="1"/>
</dbReference>
<keyword evidence="6" id="KW-0812">Transmembrane</keyword>
<comment type="function">
    <text evidence="1 10">Controls the rotational direction of flagella during chemotaxis.</text>
</comment>
<dbReference type="InterPro" id="IPR005503">
    <property type="entry name" value="FliL"/>
</dbReference>
<dbReference type="AlphaFoldDB" id="A0A2X4NEJ8"/>
<keyword evidence="5 10" id="KW-0145">Chemotaxis</keyword>
<dbReference type="Proteomes" id="UP001161704">
    <property type="component" value="Unassembled WGS sequence"/>
</dbReference>
<dbReference type="EMBL" id="JAOCIZ010000016">
    <property type="protein sequence ID" value="MDH1504574.1"/>
    <property type="molecule type" value="Genomic_DNA"/>
</dbReference>
<comment type="caution">
    <text evidence="11">The sequence shown here is derived from an EMBL/GenBank/DDBJ whole genome shotgun (WGS) entry which is preliminary data.</text>
</comment>
<gene>
    <name evidence="11" type="primary">lafF</name>
    <name evidence="12" type="ORF">N5I07_19600</name>
    <name evidence="11" type="ORF">N5I20_05830</name>
</gene>
<evidence type="ECO:0000256" key="8">
    <source>
        <dbReference type="ARBA" id="ARBA00022989"/>
    </source>
</evidence>
<sequence length="152" mass="17312">MRRVMKWLMVIMMALCLLAALAYGAYLKRDTVAVWLGLAEAKPELSKTPLFKPMERFVISLEGDREPHYLVLELALVTHNPQQLETLNELTPLIRNAMVQYFSHRSHEAVKQELQNISALQTSLLGKLVGTLEGYGYKPYLDEVLVTKVLVQ</sequence>
<protein>
    <recommendedName>
        <fullName evidence="10">Flagellar protein FliL</fullName>
    </recommendedName>
</protein>
<dbReference type="EMBL" id="JAOCFT010000001">
    <property type="protein sequence ID" value="MDH1899724.1"/>
    <property type="molecule type" value="Genomic_DNA"/>
</dbReference>
<keyword evidence="11" id="KW-0969">Cilium</keyword>
<dbReference type="GO" id="GO:0071973">
    <property type="term" value="P:bacterial-type flagellum-dependent cell motility"/>
    <property type="evidence" value="ECO:0007669"/>
    <property type="project" value="InterPro"/>
</dbReference>
<evidence type="ECO:0000256" key="4">
    <source>
        <dbReference type="ARBA" id="ARBA00022475"/>
    </source>
</evidence>
<dbReference type="Proteomes" id="UP001160758">
    <property type="component" value="Unassembled WGS sequence"/>
</dbReference>
<evidence type="ECO:0000256" key="2">
    <source>
        <dbReference type="ARBA" id="ARBA00004162"/>
    </source>
</evidence>
<evidence type="ECO:0000256" key="6">
    <source>
        <dbReference type="ARBA" id="ARBA00022692"/>
    </source>
</evidence>
<comment type="similarity">
    <text evidence="3 10">Belongs to the FliL family.</text>
</comment>
<evidence type="ECO:0000256" key="7">
    <source>
        <dbReference type="ARBA" id="ARBA00022779"/>
    </source>
</evidence>
<evidence type="ECO:0000256" key="5">
    <source>
        <dbReference type="ARBA" id="ARBA00022500"/>
    </source>
</evidence>
<keyword evidence="10" id="KW-0997">Cell inner membrane</keyword>
<evidence type="ECO:0000313" key="12">
    <source>
        <dbReference type="EMBL" id="MDH1899724.1"/>
    </source>
</evidence>
<dbReference type="KEGG" id="acav:VI35_02170"/>
<keyword evidence="7 10" id="KW-0283">Flagellar rotation</keyword>
<keyword evidence="8" id="KW-1133">Transmembrane helix</keyword>
<evidence type="ECO:0000256" key="3">
    <source>
        <dbReference type="ARBA" id="ARBA00008281"/>
    </source>
</evidence>
<dbReference type="GO" id="GO:0006935">
    <property type="term" value="P:chemotaxis"/>
    <property type="evidence" value="ECO:0007669"/>
    <property type="project" value="UniProtKB-KW"/>
</dbReference>